<dbReference type="PANTHER" id="PTHR23417:SF14">
    <property type="entry name" value="PENTACOTRIPEPTIDE-REPEAT REGION OF PRORP DOMAIN-CONTAINING PROTEIN"/>
    <property type="match status" value="1"/>
</dbReference>
<dbReference type="PANTHER" id="PTHR23417">
    <property type="entry name" value="3-DEOXY-D-MANNO-OCTULOSONIC-ACID TRANSFERASE/TRNA GUANINE-N 7 - -METHYLTRANSFERASE"/>
    <property type="match status" value="1"/>
</dbReference>
<evidence type="ECO:0000256" key="1">
    <source>
        <dbReference type="ARBA" id="ARBA00000142"/>
    </source>
</evidence>
<dbReference type="InterPro" id="IPR003358">
    <property type="entry name" value="tRNA_(Gua-N-7)_MeTrfase_Trmb"/>
</dbReference>
<evidence type="ECO:0000256" key="7">
    <source>
        <dbReference type="ARBA" id="ARBA00022694"/>
    </source>
</evidence>
<dbReference type="EC" id="2.1.1.33" evidence="3"/>
<dbReference type="SUPFAM" id="SSF53335">
    <property type="entry name" value="S-adenosyl-L-methionine-dependent methyltransferases"/>
    <property type="match status" value="1"/>
</dbReference>
<dbReference type="Gene3D" id="3.40.50.150">
    <property type="entry name" value="Vaccinia Virus protein VP39"/>
    <property type="match status" value="1"/>
</dbReference>
<proteinExistence type="predicted"/>
<dbReference type="Pfam" id="PF02390">
    <property type="entry name" value="Methyltransf_4"/>
    <property type="match status" value="1"/>
</dbReference>
<dbReference type="AlphaFoldDB" id="A0A2U8E0Z8"/>
<sequence length="464" mass="50044">MAQVVFGELGGGEDRLEVAALLLAKEFTAGVVGRDAKERGFLGDAVAHVGVIALELVNRGGLVGGQKTVTRRGAAVVFAREKAGRAGFDLLGNRAELGALRGGELLLAGARLLPVGLARVFGLYHGALAVLQGFPEQGPRDIARDFGRNAGSDELVVERGEFRILGQGNRRGGVRGTGIVPGLFGGSDANGGGLGGRAAEVRDDEGGVGNKRKRKQEGKEFFHFCEIGLAQAFRDGGAQSAVTQTHNPCIATRGPHRVALVENPVRTANFLAERDARIAALRETLGALLRERSRITLEIGCGHGHFLTAYAEAHPQAPFCAGLDLIGDRVRRANRKCERAALGDRLAFVQAEAVEFLSVLPEHVALADVFILFPDPWPKRRHHKHRIMRAEILDRLAERAEPGARLCFRTDDRDYFTAAREVVGEHPRWRLADKGDPAASWPFEYATVFQQKAAAHQSLVAVRA</sequence>
<evidence type="ECO:0000256" key="3">
    <source>
        <dbReference type="ARBA" id="ARBA00011977"/>
    </source>
</evidence>
<keyword evidence="4" id="KW-0489">Methyltransferase</keyword>
<organism evidence="8 9">
    <name type="scientific">Ereboglobus luteus</name>
    <dbReference type="NCBI Taxonomy" id="1796921"/>
    <lineage>
        <taxon>Bacteria</taxon>
        <taxon>Pseudomonadati</taxon>
        <taxon>Verrucomicrobiota</taxon>
        <taxon>Opitutia</taxon>
        <taxon>Opitutales</taxon>
        <taxon>Opitutaceae</taxon>
        <taxon>Ereboglobus</taxon>
    </lineage>
</organism>
<gene>
    <name evidence="8" type="ORF">CKA38_02320</name>
</gene>
<dbReference type="PROSITE" id="PS51625">
    <property type="entry name" value="SAM_MT_TRMB"/>
    <property type="match status" value="1"/>
</dbReference>
<evidence type="ECO:0000256" key="5">
    <source>
        <dbReference type="ARBA" id="ARBA00022679"/>
    </source>
</evidence>
<keyword evidence="9" id="KW-1185">Reference proteome</keyword>
<dbReference type="GO" id="GO:0043527">
    <property type="term" value="C:tRNA methyltransferase complex"/>
    <property type="evidence" value="ECO:0007669"/>
    <property type="project" value="TreeGrafter"/>
</dbReference>
<protein>
    <recommendedName>
        <fullName evidence="3">tRNA (guanine(46)-N(7))-methyltransferase</fullName>
        <ecNumber evidence="3">2.1.1.33</ecNumber>
    </recommendedName>
</protein>
<dbReference type="OrthoDB" id="9802090at2"/>
<dbReference type="GO" id="GO:0008176">
    <property type="term" value="F:tRNA (guanine(46)-N7)-methyltransferase activity"/>
    <property type="evidence" value="ECO:0007669"/>
    <property type="project" value="UniProtKB-EC"/>
</dbReference>
<keyword evidence="5" id="KW-0808">Transferase</keyword>
<dbReference type="EMBL" id="CP023004">
    <property type="protein sequence ID" value="AWI08252.1"/>
    <property type="molecule type" value="Genomic_DNA"/>
</dbReference>
<keyword evidence="6" id="KW-0949">S-adenosyl-L-methionine</keyword>
<dbReference type="Proteomes" id="UP000244896">
    <property type="component" value="Chromosome"/>
</dbReference>
<comment type="catalytic activity">
    <reaction evidence="1">
        <text>guanosine(46) in tRNA + S-adenosyl-L-methionine = N(7)-methylguanosine(46) in tRNA + S-adenosyl-L-homocysteine</text>
        <dbReference type="Rhea" id="RHEA:42708"/>
        <dbReference type="Rhea" id="RHEA-COMP:10188"/>
        <dbReference type="Rhea" id="RHEA-COMP:10189"/>
        <dbReference type="ChEBI" id="CHEBI:57856"/>
        <dbReference type="ChEBI" id="CHEBI:59789"/>
        <dbReference type="ChEBI" id="CHEBI:74269"/>
        <dbReference type="ChEBI" id="CHEBI:74480"/>
        <dbReference type="EC" id="2.1.1.33"/>
    </reaction>
</comment>
<evidence type="ECO:0000256" key="2">
    <source>
        <dbReference type="ARBA" id="ARBA00003015"/>
    </source>
</evidence>
<dbReference type="KEGG" id="elut:CKA38_02320"/>
<keyword evidence="7" id="KW-0819">tRNA processing</keyword>
<evidence type="ECO:0000313" key="9">
    <source>
        <dbReference type="Proteomes" id="UP000244896"/>
    </source>
</evidence>
<dbReference type="InterPro" id="IPR029063">
    <property type="entry name" value="SAM-dependent_MTases_sf"/>
</dbReference>
<evidence type="ECO:0000256" key="4">
    <source>
        <dbReference type="ARBA" id="ARBA00022603"/>
    </source>
</evidence>
<evidence type="ECO:0000256" key="6">
    <source>
        <dbReference type="ARBA" id="ARBA00022691"/>
    </source>
</evidence>
<reference evidence="8 9" key="1">
    <citation type="journal article" date="2018" name="Syst. Appl. Microbiol.">
        <title>Ereboglobus luteus gen. nov. sp. nov. from cockroach guts, and new insights into the oxygen relationship of the genera Opitutus and Didymococcus (Verrucomicrobia: Opitutaceae).</title>
        <authorList>
            <person name="Tegtmeier D."/>
            <person name="Belitz A."/>
            <person name="Radek R."/>
            <person name="Heimerl T."/>
            <person name="Brune A."/>
        </authorList>
    </citation>
    <scope>NUCLEOTIDE SEQUENCE [LARGE SCALE GENOMIC DNA]</scope>
    <source>
        <strain evidence="8 9">Ho45</strain>
    </source>
</reference>
<accession>A0A2U8E0Z8</accession>
<evidence type="ECO:0000313" key="8">
    <source>
        <dbReference type="EMBL" id="AWI08252.1"/>
    </source>
</evidence>
<name>A0A2U8E0Z8_9BACT</name>
<comment type="function">
    <text evidence="2">Catalyzes the formation of N(7)-methylguanine at position 46 (m7G46) in tRNA.</text>
</comment>